<dbReference type="EMBL" id="BMQL01000004">
    <property type="protein sequence ID" value="GGR01217.1"/>
    <property type="molecule type" value="Genomic_DNA"/>
</dbReference>
<dbReference type="RefSeq" id="WP_308425783.1">
    <property type="nucleotide sequence ID" value="NZ_BMQL01000004.1"/>
</dbReference>
<keyword evidence="7" id="KW-1185">Reference proteome</keyword>
<proteinExistence type="inferred from homology"/>
<dbReference type="PANTHER" id="PTHR30371:SF0">
    <property type="entry name" value="SEC-INDEPENDENT PROTEIN TRANSLOCASE PROTEIN TATC, CHLOROPLASTIC-RELATED"/>
    <property type="match status" value="1"/>
</dbReference>
<evidence type="ECO:0000256" key="1">
    <source>
        <dbReference type="ARBA" id="ARBA00004141"/>
    </source>
</evidence>
<keyword evidence="5" id="KW-0811">Translocation</keyword>
<comment type="caution">
    <text evidence="5">Lacks conserved residue(s) required for the propagation of feature annotation.</text>
</comment>
<dbReference type="Proteomes" id="UP000603865">
    <property type="component" value="Unassembled WGS sequence"/>
</dbReference>
<gene>
    <name evidence="5 6" type="primary">tatC</name>
    <name evidence="6" type="ORF">GCM10008957_12710</name>
</gene>
<comment type="subunit">
    <text evidence="5">Forms a complex with TatA.</text>
</comment>
<dbReference type="GO" id="GO:0065002">
    <property type="term" value="P:intracellular protein transmembrane transport"/>
    <property type="evidence" value="ECO:0007669"/>
    <property type="project" value="TreeGrafter"/>
</dbReference>
<keyword evidence="5" id="KW-1003">Cell membrane</keyword>
<reference evidence="6" key="1">
    <citation type="journal article" date="2014" name="Int. J. Syst. Evol. Microbiol.">
        <title>Complete genome sequence of Corynebacterium casei LMG S-19264T (=DSM 44701T), isolated from a smear-ripened cheese.</title>
        <authorList>
            <consortium name="US DOE Joint Genome Institute (JGI-PGF)"/>
            <person name="Walter F."/>
            <person name="Albersmeier A."/>
            <person name="Kalinowski J."/>
            <person name="Ruckert C."/>
        </authorList>
    </citation>
    <scope>NUCLEOTIDE SEQUENCE</scope>
    <source>
        <strain evidence="6">JCM 31311</strain>
    </source>
</reference>
<protein>
    <recommendedName>
        <fullName evidence="5">Sec-independent protein translocase protein TatC</fullName>
    </recommendedName>
</protein>
<feature type="transmembrane region" description="Helical" evidence="5">
    <location>
        <begin position="117"/>
        <end position="139"/>
    </location>
</feature>
<keyword evidence="4 5" id="KW-0472">Membrane</keyword>
<dbReference type="HAMAP" id="MF_00902">
    <property type="entry name" value="TatC"/>
    <property type="match status" value="1"/>
</dbReference>
<feature type="transmembrane region" description="Helical" evidence="5">
    <location>
        <begin position="27"/>
        <end position="45"/>
    </location>
</feature>
<dbReference type="Pfam" id="PF00902">
    <property type="entry name" value="TatC"/>
    <property type="match status" value="1"/>
</dbReference>
<evidence type="ECO:0000256" key="2">
    <source>
        <dbReference type="ARBA" id="ARBA00022692"/>
    </source>
</evidence>
<reference evidence="6" key="2">
    <citation type="submission" date="2020-09" db="EMBL/GenBank/DDBJ databases">
        <authorList>
            <person name="Sun Q."/>
            <person name="Ohkuma M."/>
        </authorList>
    </citation>
    <scope>NUCLEOTIDE SEQUENCE</scope>
    <source>
        <strain evidence="6">JCM 31311</strain>
    </source>
</reference>
<keyword evidence="5" id="KW-0653">Protein transport</keyword>
<evidence type="ECO:0000256" key="5">
    <source>
        <dbReference type="HAMAP-Rule" id="MF_00902"/>
    </source>
</evidence>
<feature type="transmembrane region" description="Helical" evidence="5">
    <location>
        <begin position="205"/>
        <end position="221"/>
    </location>
</feature>
<evidence type="ECO:0000256" key="4">
    <source>
        <dbReference type="ARBA" id="ARBA00023136"/>
    </source>
</evidence>
<dbReference type="GO" id="GO:0043953">
    <property type="term" value="P:protein transport by the Tat complex"/>
    <property type="evidence" value="ECO:0007669"/>
    <property type="project" value="UniProtKB-UniRule"/>
</dbReference>
<comment type="function">
    <text evidence="5">Part of the twin-arginine translocation (Tat) system that transports large folded proteins containing a characteristic twin-arginine motif in their signal peptide across membranes.</text>
</comment>
<dbReference type="NCBIfam" id="TIGR00945">
    <property type="entry name" value="tatC"/>
    <property type="match status" value="1"/>
</dbReference>
<evidence type="ECO:0000313" key="7">
    <source>
        <dbReference type="Proteomes" id="UP000603865"/>
    </source>
</evidence>
<evidence type="ECO:0000256" key="3">
    <source>
        <dbReference type="ARBA" id="ARBA00022989"/>
    </source>
</evidence>
<evidence type="ECO:0000313" key="6">
    <source>
        <dbReference type="EMBL" id="GGR01217.1"/>
    </source>
</evidence>
<organism evidence="6 7">
    <name type="scientific">Deinococcus ruber</name>
    <dbReference type="NCBI Taxonomy" id="1848197"/>
    <lineage>
        <taxon>Bacteria</taxon>
        <taxon>Thermotogati</taxon>
        <taxon>Deinococcota</taxon>
        <taxon>Deinococci</taxon>
        <taxon>Deinococcales</taxon>
        <taxon>Deinococcaceae</taxon>
        <taxon>Deinococcus</taxon>
    </lineage>
</organism>
<dbReference type="GO" id="GO:0009977">
    <property type="term" value="F:proton motive force dependent protein transmembrane transporter activity"/>
    <property type="evidence" value="ECO:0007669"/>
    <property type="project" value="TreeGrafter"/>
</dbReference>
<comment type="subcellular location">
    <subcellularLocation>
        <location evidence="5">Cell membrane</location>
        <topology evidence="5">Multi-pass membrane protein</topology>
    </subcellularLocation>
    <subcellularLocation>
        <location evidence="1">Membrane</location>
        <topology evidence="1">Multi-pass membrane protein</topology>
    </subcellularLocation>
</comment>
<accession>A0A918F4S2</accession>
<dbReference type="PRINTS" id="PR01840">
    <property type="entry name" value="TATCFAMILY"/>
</dbReference>
<name>A0A918F4S2_9DEIO</name>
<comment type="caution">
    <text evidence="6">The sequence shown here is derived from an EMBL/GenBank/DDBJ whole genome shotgun (WGS) entry which is preliminary data.</text>
</comment>
<dbReference type="InterPro" id="IPR002033">
    <property type="entry name" value="TatC"/>
</dbReference>
<keyword evidence="2 5" id="KW-0812">Transmembrane</keyword>
<sequence>MAEQNVPGMLEKSAPLLDHLEELRTRIIYMLVFLAAGLGIAWNFVPQIIKLLQEPLTHTNLYKAGKLQLVATQLPEQLLLSFNIALWAGLAIALPFILHQVWLFIAPGLYADEKRWAAPFIIGAGFSFLLGVFTAYELIVPPMVKFLADFLGGTVAGFLSIGTYIGQLTTVMIAFGLFFEMPILAVVLTKIGIVNHVMLGKVRKFAFILCLVAGAVITPTTDPVNMSLFAGPLYLLYELGVLLSRVFRKREVVDELTTGDPFAGA</sequence>
<dbReference type="PANTHER" id="PTHR30371">
    <property type="entry name" value="SEC-INDEPENDENT PROTEIN TRANSLOCASE PROTEIN TATC"/>
    <property type="match status" value="1"/>
</dbReference>
<feature type="transmembrane region" description="Helical" evidence="5">
    <location>
        <begin position="227"/>
        <end position="247"/>
    </location>
</feature>
<keyword evidence="5" id="KW-0813">Transport</keyword>
<keyword evidence="3 5" id="KW-1133">Transmembrane helix</keyword>
<feature type="transmembrane region" description="Helical" evidence="5">
    <location>
        <begin position="84"/>
        <end position="105"/>
    </location>
</feature>
<comment type="similarity">
    <text evidence="5">Belongs to the TatC family.</text>
</comment>
<dbReference type="AlphaFoldDB" id="A0A918F4S2"/>
<dbReference type="GO" id="GO:0033281">
    <property type="term" value="C:TAT protein transport complex"/>
    <property type="evidence" value="ECO:0007669"/>
    <property type="project" value="UniProtKB-UniRule"/>
</dbReference>